<dbReference type="SUPFAM" id="SSF48056">
    <property type="entry name" value="Di-copper centre-containing domain"/>
    <property type="match status" value="1"/>
</dbReference>
<dbReference type="GO" id="GO:0046872">
    <property type="term" value="F:metal ion binding"/>
    <property type="evidence" value="ECO:0007669"/>
    <property type="project" value="UniProtKB-KW"/>
</dbReference>
<dbReference type="GO" id="GO:0004503">
    <property type="term" value="F:tyrosinase activity"/>
    <property type="evidence" value="ECO:0007669"/>
    <property type="project" value="UniProtKB-EC"/>
</dbReference>
<keyword evidence="5" id="KW-0470">Melanin biosynthesis</keyword>
<name>A0A1L7UDF1_FUSMA</name>
<evidence type="ECO:0000259" key="8">
    <source>
        <dbReference type="PROSITE" id="PS00497"/>
    </source>
</evidence>
<dbReference type="PANTHER" id="PTHR11474:SF76">
    <property type="entry name" value="SHKT DOMAIN-CONTAINING PROTEIN"/>
    <property type="match status" value="1"/>
</dbReference>
<evidence type="ECO:0000256" key="4">
    <source>
        <dbReference type="ARBA" id="ARBA00023008"/>
    </source>
</evidence>
<evidence type="ECO:0000259" key="9">
    <source>
        <dbReference type="PROSITE" id="PS00498"/>
    </source>
</evidence>
<dbReference type="InterPro" id="IPR008922">
    <property type="entry name" value="Di-copper_centre_dom_sf"/>
</dbReference>
<organism evidence="10 11">
    <name type="scientific">Fusarium mangiferae</name>
    <name type="common">Mango malformation disease fungus</name>
    <dbReference type="NCBI Taxonomy" id="192010"/>
    <lineage>
        <taxon>Eukaryota</taxon>
        <taxon>Fungi</taxon>
        <taxon>Dikarya</taxon>
        <taxon>Ascomycota</taxon>
        <taxon>Pezizomycotina</taxon>
        <taxon>Sordariomycetes</taxon>
        <taxon>Hypocreomycetidae</taxon>
        <taxon>Hypocreales</taxon>
        <taxon>Nectriaceae</taxon>
        <taxon>Fusarium</taxon>
        <taxon>Fusarium fujikuroi species complex</taxon>
    </lineage>
</organism>
<evidence type="ECO:0000256" key="5">
    <source>
        <dbReference type="ARBA" id="ARBA00023101"/>
    </source>
</evidence>
<evidence type="ECO:0000256" key="2">
    <source>
        <dbReference type="ARBA" id="ARBA00011906"/>
    </source>
</evidence>
<dbReference type="RefSeq" id="XP_041691219.1">
    <property type="nucleotide sequence ID" value="XM_041825883.1"/>
</dbReference>
<evidence type="ECO:0000313" key="11">
    <source>
        <dbReference type="Proteomes" id="UP000184255"/>
    </source>
</evidence>
<reference evidence="11" key="1">
    <citation type="journal article" date="2016" name="Genome Biol. Evol.">
        <title>Comparative 'omics' of the Fusarium fujikuroi species complex highlights differences in genetic potential and metabolite synthesis.</title>
        <authorList>
            <person name="Niehaus E.-M."/>
            <person name="Muensterkoetter M."/>
            <person name="Proctor R.H."/>
            <person name="Brown D.W."/>
            <person name="Sharon A."/>
            <person name="Idan Y."/>
            <person name="Oren-Young L."/>
            <person name="Sieber C.M."/>
            <person name="Novak O."/>
            <person name="Pencik A."/>
            <person name="Tarkowska D."/>
            <person name="Hromadova K."/>
            <person name="Freeman S."/>
            <person name="Maymon M."/>
            <person name="Elazar M."/>
            <person name="Youssef S.A."/>
            <person name="El-Shabrawy E.S.M."/>
            <person name="Shalaby A.B.A."/>
            <person name="Houterman P."/>
            <person name="Brock N.L."/>
            <person name="Burkhardt I."/>
            <person name="Tsavkelova E.A."/>
            <person name="Dickschat J.S."/>
            <person name="Galuszka P."/>
            <person name="Gueldener U."/>
            <person name="Tudzynski B."/>
        </authorList>
    </citation>
    <scope>NUCLEOTIDE SEQUENCE [LARGE SCALE GENOMIC DNA]</scope>
    <source>
        <strain evidence="11">MRC7560</strain>
    </source>
</reference>
<feature type="domain" description="Tyrosinase copper-binding" evidence="8">
    <location>
        <begin position="67"/>
        <end position="84"/>
    </location>
</feature>
<dbReference type="InterPro" id="IPR002227">
    <property type="entry name" value="Tyrosinase_Cu-bd"/>
</dbReference>
<accession>A0A1L7UDF1</accession>
<dbReference type="GeneID" id="65086116"/>
<dbReference type="VEuPathDB" id="FungiDB:FMAN_06852"/>
<dbReference type="EC" id="1.14.18.1" evidence="2"/>
<dbReference type="InterPro" id="IPR050316">
    <property type="entry name" value="Tyrosinase/Hemocyanin"/>
</dbReference>
<evidence type="ECO:0000256" key="1">
    <source>
        <dbReference type="ARBA" id="ARBA00009928"/>
    </source>
</evidence>
<keyword evidence="3" id="KW-0479">Metal-binding</keyword>
<dbReference type="PRINTS" id="PR00092">
    <property type="entry name" value="TYROSINASE"/>
</dbReference>
<comment type="caution">
    <text evidence="10">The sequence shown here is derived from an EMBL/GenBank/DDBJ whole genome shotgun (WGS) entry which is preliminary data.</text>
</comment>
<evidence type="ECO:0000256" key="3">
    <source>
        <dbReference type="ARBA" id="ARBA00022723"/>
    </source>
</evidence>
<evidence type="ECO:0000256" key="7">
    <source>
        <dbReference type="ARBA" id="ARBA00048881"/>
    </source>
</evidence>
<keyword evidence="11" id="KW-1185">Reference proteome</keyword>
<dbReference type="GO" id="GO:0042438">
    <property type="term" value="P:melanin biosynthetic process"/>
    <property type="evidence" value="ECO:0007669"/>
    <property type="project" value="UniProtKB-KW"/>
</dbReference>
<evidence type="ECO:0000313" key="10">
    <source>
        <dbReference type="EMBL" id="CVL08714.1"/>
    </source>
</evidence>
<dbReference type="PANTHER" id="PTHR11474">
    <property type="entry name" value="TYROSINASE FAMILY MEMBER"/>
    <property type="match status" value="1"/>
</dbReference>
<gene>
    <name evidence="10" type="ORF">FMAN_06852</name>
</gene>
<comment type="similarity">
    <text evidence="1">Belongs to the tyrosinase family.</text>
</comment>
<dbReference type="Pfam" id="PF00264">
    <property type="entry name" value="Tyrosinase"/>
    <property type="match status" value="1"/>
</dbReference>
<dbReference type="EMBL" id="FCQH01000025">
    <property type="protein sequence ID" value="CVL08714.1"/>
    <property type="molecule type" value="Genomic_DNA"/>
</dbReference>
<sequence length="352" mass="39217">MAKVVTRKNIRNMPANERDDLVKAFAGIQKLPPTDPNSFFMIAGYHGEPFRGAGWGNPQWWGGYCNHGNVLFPTWHRAYLHHLEKALQSIVPGVAMAYWDETEEESLKYGIPEYFLTPTYTCQNKEVIDPNPLYSYQFQANITDHLSPIPDGLVSTEKDRAKTKVHNDTLNDLGIAKTNQMLNGNIITWLNKVTFDNDVGTTIKANVRYKAGTDGYVPIVPPESPYNSIHLAVGGFQLEKIDADFNQYTGANGDMGENDTAAFDPIFFFHHCFVDLVFNEWQKKNNALQSIDIIQGYPGTNSVDSQGPTPGVAGGTWLTLDSALDPFKKPGSETDPMTSRGVVNPENLGYNY</sequence>
<evidence type="ECO:0000256" key="6">
    <source>
        <dbReference type="ARBA" id="ARBA00048233"/>
    </source>
</evidence>
<keyword evidence="4" id="KW-0186">Copper</keyword>
<dbReference type="Proteomes" id="UP000184255">
    <property type="component" value="Unassembled WGS sequence"/>
</dbReference>
<dbReference type="Gene3D" id="1.10.1280.10">
    <property type="entry name" value="Di-copper center containing domain from catechol oxidase"/>
    <property type="match status" value="1"/>
</dbReference>
<proteinExistence type="inferred from homology"/>
<dbReference type="PROSITE" id="PS00498">
    <property type="entry name" value="TYROSINASE_2"/>
    <property type="match status" value="1"/>
</dbReference>
<comment type="catalytic activity">
    <reaction evidence="7">
        <text>L-tyrosine + O2 = L-dopaquinone + H2O</text>
        <dbReference type="Rhea" id="RHEA:18117"/>
        <dbReference type="ChEBI" id="CHEBI:15377"/>
        <dbReference type="ChEBI" id="CHEBI:15379"/>
        <dbReference type="ChEBI" id="CHEBI:57924"/>
        <dbReference type="ChEBI" id="CHEBI:58315"/>
        <dbReference type="EC" id="1.14.18.1"/>
    </reaction>
</comment>
<feature type="domain" description="Tyrosinase copper-binding" evidence="9">
    <location>
        <begin position="264"/>
        <end position="275"/>
    </location>
</feature>
<dbReference type="PROSITE" id="PS00497">
    <property type="entry name" value="TYROSINASE_1"/>
    <property type="match status" value="1"/>
</dbReference>
<protein>
    <recommendedName>
        <fullName evidence="2">tyrosinase</fullName>
        <ecNumber evidence="2">1.14.18.1</ecNumber>
    </recommendedName>
</protein>
<comment type="catalytic activity">
    <reaction evidence="6">
        <text>2 L-dopa + O2 = 2 L-dopaquinone + 2 H2O</text>
        <dbReference type="Rhea" id="RHEA:34287"/>
        <dbReference type="ChEBI" id="CHEBI:15377"/>
        <dbReference type="ChEBI" id="CHEBI:15379"/>
        <dbReference type="ChEBI" id="CHEBI:57504"/>
        <dbReference type="ChEBI" id="CHEBI:57924"/>
        <dbReference type="EC" id="1.14.18.1"/>
    </reaction>
</comment>
<dbReference type="AlphaFoldDB" id="A0A1L7UDF1"/>